<evidence type="ECO:0000256" key="1">
    <source>
        <dbReference type="SAM" id="MobiDB-lite"/>
    </source>
</evidence>
<accession>A0A1V1H758</accession>
<feature type="compositionally biased region" description="Basic and acidic residues" evidence="1">
    <location>
        <begin position="15"/>
        <end position="44"/>
    </location>
</feature>
<evidence type="ECO:0000313" key="2">
    <source>
        <dbReference type="EMBL" id="BAX24997.1"/>
    </source>
</evidence>
<name>A0A1V1H758_9ORYZ</name>
<feature type="compositionally biased region" description="Basic residues" evidence="1">
    <location>
        <begin position="1"/>
        <end position="11"/>
    </location>
</feature>
<proteinExistence type="predicted"/>
<protein>
    <submittedName>
        <fullName evidence="2">Uncharacterized protein</fullName>
    </submittedName>
</protein>
<reference evidence="2" key="1">
    <citation type="submission" date="2009-05" db="EMBL/GenBank/DDBJ databases">
        <title>Oryza sativa Japonica Group genomic DNA, chromosome 6, BAC clone:KMK0024M20, cultivar:Khau Mac Kho.</title>
        <authorList>
            <person name="Matsumoto T."/>
            <person name="Wu J."/>
            <person name="Kanamori H."/>
        </authorList>
    </citation>
    <scope>NUCLEOTIDE SEQUENCE</scope>
    <source>
        <strain evidence="2">IRGC 100896</strain>
    </source>
</reference>
<gene>
    <name evidence="2" type="primary">OO_Ba0014A07.3</name>
</gene>
<dbReference type="AlphaFoldDB" id="A0A1V1H758"/>
<dbReference type="EMBL" id="AP011469">
    <property type="protein sequence ID" value="BAX24997.1"/>
    <property type="molecule type" value="Genomic_DNA"/>
</dbReference>
<organism evidence="2">
    <name type="scientific">Oryza officinalis</name>
    <dbReference type="NCBI Taxonomy" id="4535"/>
    <lineage>
        <taxon>Eukaryota</taxon>
        <taxon>Viridiplantae</taxon>
        <taxon>Streptophyta</taxon>
        <taxon>Embryophyta</taxon>
        <taxon>Tracheophyta</taxon>
        <taxon>Spermatophyta</taxon>
        <taxon>Magnoliopsida</taxon>
        <taxon>Liliopsida</taxon>
        <taxon>Poales</taxon>
        <taxon>Poaceae</taxon>
        <taxon>BOP clade</taxon>
        <taxon>Oryzoideae</taxon>
        <taxon>Oryzeae</taxon>
        <taxon>Oryzinae</taxon>
        <taxon>Oryza</taxon>
    </lineage>
</organism>
<feature type="region of interest" description="Disordered" evidence="1">
    <location>
        <begin position="1"/>
        <end position="44"/>
    </location>
</feature>
<sequence length="103" mass="11103">MTKVRRRRQQFLRRPTGERNVREGAGRGEVRGDLQGRRSGDRRSAAALAAAASGTTGTRVAAARFWIGCDLLICNATVRCTNARSNFDRTWGGRGGGGGNPSR</sequence>